<keyword evidence="7" id="KW-1185">Reference proteome</keyword>
<keyword evidence="5" id="KW-0812">Transmembrane</keyword>
<dbReference type="InterPro" id="IPR035595">
    <property type="entry name" value="UDP_glycos_trans_CS"/>
</dbReference>
<keyword evidence="3 4" id="KW-0808">Transferase</keyword>
<dbReference type="Gene3D" id="3.40.50.2000">
    <property type="entry name" value="Glycogen Phosphorylase B"/>
    <property type="match status" value="1"/>
</dbReference>
<evidence type="ECO:0000256" key="3">
    <source>
        <dbReference type="ARBA" id="ARBA00022679"/>
    </source>
</evidence>
<comment type="catalytic activity">
    <reaction evidence="5">
        <text>glucuronate acceptor + UDP-alpha-D-glucuronate = acceptor beta-D-glucuronoside + UDP + H(+)</text>
        <dbReference type="Rhea" id="RHEA:21032"/>
        <dbReference type="ChEBI" id="CHEBI:15378"/>
        <dbReference type="ChEBI" id="CHEBI:58052"/>
        <dbReference type="ChEBI" id="CHEBI:58223"/>
        <dbReference type="ChEBI" id="CHEBI:132367"/>
        <dbReference type="ChEBI" id="CHEBI:132368"/>
        <dbReference type="EC" id="2.4.1.17"/>
    </reaction>
</comment>
<keyword evidence="2 4" id="KW-0328">Glycosyltransferase</keyword>
<proteinExistence type="inferred from homology"/>
<keyword evidence="5" id="KW-0472">Membrane</keyword>
<evidence type="ECO:0000256" key="4">
    <source>
        <dbReference type="RuleBase" id="RU003718"/>
    </source>
</evidence>
<keyword evidence="5" id="KW-1133">Transmembrane helix</keyword>
<dbReference type="InterPro" id="IPR050271">
    <property type="entry name" value="UDP-glycosyltransferase"/>
</dbReference>
<dbReference type="PROSITE" id="PS00375">
    <property type="entry name" value="UDPGT"/>
    <property type="match status" value="1"/>
</dbReference>
<gene>
    <name evidence="6" type="ORF">EEDITHA_LOCUS10960</name>
</gene>
<feature type="signal peptide" evidence="5">
    <location>
        <begin position="1"/>
        <end position="17"/>
    </location>
</feature>
<dbReference type="CDD" id="cd03784">
    <property type="entry name" value="GT1_Gtf-like"/>
    <property type="match status" value="1"/>
</dbReference>
<protein>
    <recommendedName>
        <fullName evidence="5">UDP-glucuronosyltransferase</fullName>
        <ecNumber evidence="5">2.4.1.17</ecNumber>
    </recommendedName>
</protein>
<dbReference type="FunFam" id="3.40.50.2000:FF:000050">
    <property type="entry name" value="UDP-glucuronosyltransferase"/>
    <property type="match status" value="1"/>
</dbReference>
<dbReference type="InterPro" id="IPR002213">
    <property type="entry name" value="UDP_glucos_trans"/>
</dbReference>
<comment type="similarity">
    <text evidence="1 4">Belongs to the UDP-glycosyltransferase family.</text>
</comment>
<keyword evidence="5" id="KW-0732">Signal</keyword>
<dbReference type="Proteomes" id="UP001153954">
    <property type="component" value="Unassembled WGS sequence"/>
</dbReference>
<dbReference type="SUPFAM" id="SSF53756">
    <property type="entry name" value="UDP-Glycosyltransferase/glycogen phosphorylase"/>
    <property type="match status" value="1"/>
</dbReference>
<feature type="chain" id="PRO_5043107106" description="UDP-glucuronosyltransferase" evidence="5">
    <location>
        <begin position="18"/>
        <end position="515"/>
    </location>
</feature>
<sequence>MLLKYLSFLILLKCCYAYKILFVSAIPSKSHGILTEGYVRHLLEAGHEVTNVSPFPVNIPSRNLRNIDISENRKFIDMSVFDVNVIMNKKVHLQDQTIIISKTENLWKDTVQLDVMQKLMNDPIEKFDVIVAQWLYSDLISGLASVFNCPLIWASTMDPHSLVLSLIHENLNPAYTIHHTSVDYSFTFLDRIYQLMSTSRVWFYKWINTNKESEVFKQLYGSIVAKKGRVLPPYDDVRYNASLMLGNSHVITGDSIALPQNYKHIGGYHIKDTVEPLPQNLKEIFDSSPNGVIYFSLGSNLKSSSLPESIKRDLVKMFSELKETVIWKFEKSIPDLPQNVHIIPWIPQQSVLSHPKCKLFITHGGLLSKLEALHAGKPIIGIPFFADQYINVNRAVAKGFAKRVNFGENIPRDLRIAINEMLENHTYQHRAKELSKIYHDRILPPGKELVYWIEYVIRTNGAPHLRSIALNVSWYQKLYLDLLLVIILILLLMFLICKYTFTLIHIRLRSKRKTQ</sequence>
<name>A0AAU9U8S5_EUPED</name>
<feature type="transmembrane region" description="Helical" evidence="5">
    <location>
        <begin position="478"/>
        <end position="501"/>
    </location>
</feature>
<comment type="caution">
    <text evidence="6">The sequence shown here is derived from an EMBL/GenBank/DDBJ whole genome shotgun (WGS) entry which is preliminary data.</text>
</comment>
<dbReference type="EMBL" id="CAKOGL010000015">
    <property type="protein sequence ID" value="CAH2095518.1"/>
    <property type="molecule type" value="Genomic_DNA"/>
</dbReference>
<accession>A0AAU9U8S5</accession>
<dbReference type="GO" id="GO:0016020">
    <property type="term" value="C:membrane"/>
    <property type="evidence" value="ECO:0007669"/>
    <property type="project" value="UniProtKB-SubCell"/>
</dbReference>
<dbReference type="PANTHER" id="PTHR48043:SF159">
    <property type="entry name" value="EG:EG0003.4 PROTEIN-RELATED"/>
    <property type="match status" value="1"/>
</dbReference>
<dbReference type="Pfam" id="PF00201">
    <property type="entry name" value="UDPGT"/>
    <property type="match status" value="1"/>
</dbReference>
<evidence type="ECO:0000256" key="1">
    <source>
        <dbReference type="ARBA" id="ARBA00009995"/>
    </source>
</evidence>
<comment type="subcellular location">
    <subcellularLocation>
        <location evidence="5">Membrane</location>
        <topology evidence="5">Single-pass membrane protein</topology>
    </subcellularLocation>
</comment>
<evidence type="ECO:0000313" key="6">
    <source>
        <dbReference type="EMBL" id="CAH2095518.1"/>
    </source>
</evidence>
<evidence type="ECO:0000256" key="2">
    <source>
        <dbReference type="ARBA" id="ARBA00022676"/>
    </source>
</evidence>
<organism evidence="6 7">
    <name type="scientific">Euphydryas editha</name>
    <name type="common">Edith's checkerspot</name>
    <dbReference type="NCBI Taxonomy" id="104508"/>
    <lineage>
        <taxon>Eukaryota</taxon>
        <taxon>Metazoa</taxon>
        <taxon>Ecdysozoa</taxon>
        <taxon>Arthropoda</taxon>
        <taxon>Hexapoda</taxon>
        <taxon>Insecta</taxon>
        <taxon>Pterygota</taxon>
        <taxon>Neoptera</taxon>
        <taxon>Endopterygota</taxon>
        <taxon>Lepidoptera</taxon>
        <taxon>Glossata</taxon>
        <taxon>Ditrysia</taxon>
        <taxon>Papilionoidea</taxon>
        <taxon>Nymphalidae</taxon>
        <taxon>Nymphalinae</taxon>
        <taxon>Euphydryas</taxon>
    </lineage>
</organism>
<dbReference type="PANTHER" id="PTHR48043">
    <property type="entry name" value="EG:EG0003.4 PROTEIN-RELATED"/>
    <property type="match status" value="1"/>
</dbReference>
<reference evidence="6" key="1">
    <citation type="submission" date="2022-03" db="EMBL/GenBank/DDBJ databases">
        <authorList>
            <person name="Tunstrom K."/>
        </authorList>
    </citation>
    <scope>NUCLEOTIDE SEQUENCE</scope>
</reference>
<evidence type="ECO:0000313" key="7">
    <source>
        <dbReference type="Proteomes" id="UP001153954"/>
    </source>
</evidence>
<evidence type="ECO:0000256" key="5">
    <source>
        <dbReference type="RuleBase" id="RU362059"/>
    </source>
</evidence>
<dbReference type="AlphaFoldDB" id="A0AAU9U8S5"/>
<dbReference type="GO" id="GO:0015020">
    <property type="term" value="F:glucuronosyltransferase activity"/>
    <property type="evidence" value="ECO:0007669"/>
    <property type="project" value="UniProtKB-EC"/>
</dbReference>
<dbReference type="EC" id="2.4.1.17" evidence="5"/>